<organism evidence="1">
    <name type="scientific">viral metagenome</name>
    <dbReference type="NCBI Taxonomy" id="1070528"/>
    <lineage>
        <taxon>unclassified sequences</taxon>
        <taxon>metagenomes</taxon>
        <taxon>organismal metagenomes</taxon>
    </lineage>
</organism>
<evidence type="ECO:0000313" key="1">
    <source>
        <dbReference type="EMBL" id="QHT09149.1"/>
    </source>
</evidence>
<dbReference type="Pfam" id="PF19063">
    <property type="entry name" value="DUF5759"/>
    <property type="match status" value="1"/>
</dbReference>
<dbReference type="InterPro" id="IPR043977">
    <property type="entry name" value="DUF5759"/>
</dbReference>
<name>A0A6C0CZR3_9ZZZZ</name>
<sequence>MSQININNLYNNINKKKYEKYVVYDKILKRCHNKINIYAENLKLECIYEIPEYIFGLPIYNTTFAKNYIINRLEENGFIVHDVSNMIKNGIYISWDLSKSKNKSFKQKKVIKDEYKSIDDYKPNGLFIHNESGLNSINKKTNLLSLHL</sequence>
<dbReference type="EMBL" id="MN739508">
    <property type="protein sequence ID" value="QHT09149.1"/>
    <property type="molecule type" value="Genomic_DNA"/>
</dbReference>
<dbReference type="AlphaFoldDB" id="A0A6C0CZR3"/>
<accession>A0A6C0CZR3</accession>
<proteinExistence type="predicted"/>
<reference evidence="1" key="1">
    <citation type="journal article" date="2020" name="Nature">
        <title>Giant virus diversity and host interactions through global metagenomics.</title>
        <authorList>
            <person name="Schulz F."/>
            <person name="Roux S."/>
            <person name="Paez-Espino D."/>
            <person name="Jungbluth S."/>
            <person name="Walsh D.A."/>
            <person name="Denef V.J."/>
            <person name="McMahon K.D."/>
            <person name="Konstantinidis K.T."/>
            <person name="Eloe-Fadrosh E.A."/>
            <person name="Kyrpides N.C."/>
            <person name="Woyke T."/>
        </authorList>
    </citation>
    <scope>NUCLEOTIDE SEQUENCE</scope>
    <source>
        <strain evidence="1">GVMAG-M-3300023110-24</strain>
    </source>
</reference>
<protein>
    <submittedName>
        <fullName evidence="1">Uncharacterized protein</fullName>
    </submittedName>
</protein>